<dbReference type="SUPFAM" id="SSF56214">
    <property type="entry name" value="4'-phosphopantetheinyl transferase"/>
    <property type="match status" value="2"/>
</dbReference>
<evidence type="ECO:0000313" key="5">
    <source>
        <dbReference type="EMBL" id="MCU7379670.1"/>
    </source>
</evidence>
<dbReference type="Pfam" id="PF22624">
    <property type="entry name" value="AASDHPPT_N"/>
    <property type="match status" value="1"/>
</dbReference>
<evidence type="ECO:0000256" key="2">
    <source>
        <dbReference type="ARBA" id="ARBA00022679"/>
    </source>
</evidence>
<dbReference type="PANTHER" id="PTHR12215">
    <property type="entry name" value="PHOSPHOPANTETHEINE TRANSFERASE"/>
    <property type="match status" value="1"/>
</dbReference>
<dbReference type="Gene3D" id="3.90.470.20">
    <property type="entry name" value="4'-phosphopantetheinyl transferase domain"/>
    <property type="match status" value="2"/>
</dbReference>
<dbReference type="EMBL" id="JAOSHN010000006">
    <property type="protein sequence ID" value="MCU7379670.1"/>
    <property type="molecule type" value="Genomic_DNA"/>
</dbReference>
<evidence type="ECO:0000256" key="1">
    <source>
        <dbReference type="ARBA" id="ARBA00010990"/>
    </source>
</evidence>
<proteinExistence type="inferred from homology"/>
<dbReference type="InterPro" id="IPR037143">
    <property type="entry name" value="4-PPantetheinyl_Trfase_dom_sf"/>
</dbReference>
<dbReference type="Proteomes" id="UP001065549">
    <property type="component" value="Unassembled WGS sequence"/>
</dbReference>
<dbReference type="InterPro" id="IPR008278">
    <property type="entry name" value="4-PPantetheinyl_Trfase_dom"/>
</dbReference>
<keyword evidence="6" id="KW-1185">Reference proteome</keyword>
<evidence type="ECO:0000313" key="6">
    <source>
        <dbReference type="Proteomes" id="UP001065549"/>
    </source>
</evidence>
<protein>
    <submittedName>
        <fullName evidence="5">4'-phosphopantetheinyl transferase superfamily protein</fullName>
    </submittedName>
</protein>
<name>A0A9J6QWF8_9FIRM</name>
<dbReference type="GO" id="GO:0000287">
    <property type="term" value="F:magnesium ion binding"/>
    <property type="evidence" value="ECO:0007669"/>
    <property type="project" value="InterPro"/>
</dbReference>
<accession>A0A9J6QWF8</accession>
<dbReference type="RefSeq" id="WP_253020916.1">
    <property type="nucleotide sequence ID" value="NZ_JAOSHN010000006.1"/>
</dbReference>
<feature type="domain" description="4'-phosphopantetheinyl transferase N-terminal" evidence="4">
    <location>
        <begin position="14"/>
        <end position="91"/>
    </location>
</feature>
<evidence type="ECO:0000259" key="4">
    <source>
        <dbReference type="Pfam" id="PF22624"/>
    </source>
</evidence>
<dbReference type="GO" id="GO:0008897">
    <property type="term" value="F:holo-[acyl-carrier-protein] synthase activity"/>
    <property type="evidence" value="ECO:0007669"/>
    <property type="project" value="InterPro"/>
</dbReference>
<feature type="domain" description="4'-phosphopantetheinyl transferase" evidence="3">
    <location>
        <begin position="95"/>
        <end position="163"/>
    </location>
</feature>
<dbReference type="AlphaFoldDB" id="A0A9J6QWF8"/>
<dbReference type="InterPro" id="IPR050559">
    <property type="entry name" value="P-Pant_transferase_sf"/>
</dbReference>
<comment type="similarity">
    <text evidence="1">Belongs to the P-Pant transferase superfamily. Gsp/Sfp/HetI/AcpT family.</text>
</comment>
<dbReference type="GO" id="GO:0005829">
    <property type="term" value="C:cytosol"/>
    <property type="evidence" value="ECO:0007669"/>
    <property type="project" value="TreeGrafter"/>
</dbReference>
<comment type="caution">
    <text evidence="5">The sequence shown here is derived from an EMBL/GenBank/DDBJ whole genome shotgun (WGS) entry which is preliminary data.</text>
</comment>
<dbReference type="Pfam" id="PF01648">
    <property type="entry name" value="ACPS"/>
    <property type="match status" value="1"/>
</dbReference>
<keyword evidence="2 5" id="KW-0808">Transferase</keyword>
<evidence type="ECO:0000259" key="3">
    <source>
        <dbReference type="Pfam" id="PF01648"/>
    </source>
</evidence>
<reference evidence="5" key="1">
    <citation type="submission" date="2022-09" db="EMBL/GenBank/DDBJ databases">
        <title>Culturomic study of gut microbiota in children with autism spectrum disorder.</title>
        <authorList>
            <person name="Efimov B.A."/>
            <person name="Chaplin A.V."/>
            <person name="Sokolova S.R."/>
            <person name="Pikina A.P."/>
            <person name="Korzhanova M."/>
            <person name="Belova V."/>
            <person name="Korostin D."/>
        </authorList>
    </citation>
    <scope>NUCLEOTIDE SEQUENCE</scope>
    <source>
        <strain evidence="5">ASD5510</strain>
    </source>
</reference>
<dbReference type="GO" id="GO:0019878">
    <property type="term" value="P:lysine biosynthetic process via aminoadipic acid"/>
    <property type="evidence" value="ECO:0007669"/>
    <property type="project" value="TreeGrafter"/>
</dbReference>
<sequence length="209" mass="23713">MKLLYCDIRKFPQELGPLIRLLPESRREKMDRYLRREDRLRCLGGGLLLCHWLGKGYEKRLSYNPYGKPLLNGKGTFNLSHSGDFVVLAAADQTVGADVQQQEPGDLPAMAKVSFHPKERRLFLASQQQRELFYSIWTLKESYMKAVGKGFSLPSTSFSISFSGGKAGIDGDDSYHLKEIPFFPGYSLAVCCKQPVEEVRPEEITAKDW</sequence>
<gene>
    <name evidence="5" type="ORF">OBO34_15095</name>
</gene>
<organism evidence="5 6">
    <name type="scientific">Hominibacterium faecale</name>
    <dbReference type="NCBI Taxonomy" id="2839743"/>
    <lineage>
        <taxon>Bacteria</taxon>
        <taxon>Bacillati</taxon>
        <taxon>Bacillota</taxon>
        <taxon>Clostridia</taxon>
        <taxon>Peptostreptococcales</taxon>
        <taxon>Anaerovoracaceae</taxon>
        <taxon>Hominibacterium</taxon>
    </lineage>
</organism>
<dbReference type="PANTHER" id="PTHR12215:SF10">
    <property type="entry name" value="L-AMINOADIPATE-SEMIALDEHYDE DEHYDROGENASE-PHOSPHOPANTETHEINYL TRANSFERASE"/>
    <property type="match status" value="1"/>
</dbReference>
<dbReference type="InterPro" id="IPR055066">
    <property type="entry name" value="AASDHPPT_N"/>
</dbReference>